<dbReference type="CDD" id="cd07377">
    <property type="entry name" value="WHTH_GntR"/>
    <property type="match status" value="1"/>
</dbReference>
<evidence type="ECO:0000256" key="3">
    <source>
        <dbReference type="ARBA" id="ARBA00023163"/>
    </source>
</evidence>
<evidence type="ECO:0000259" key="5">
    <source>
        <dbReference type="PROSITE" id="PS50949"/>
    </source>
</evidence>
<dbReference type="SMART" id="SM00866">
    <property type="entry name" value="UTRA"/>
    <property type="match status" value="1"/>
</dbReference>
<dbReference type="SUPFAM" id="SSF46785">
    <property type="entry name" value="Winged helix' DNA-binding domain"/>
    <property type="match status" value="1"/>
</dbReference>
<keyword evidence="2" id="KW-0238">DNA-binding</keyword>
<dbReference type="InterPro" id="IPR036388">
    <property type="entry name" value="WH-like_DNA-bd_sf"/>
</dbReference>
<dbReference type="Pfam" id="PF07702">
    <property type="entry name" value="UTRA"/>
    <property type="match status" value="1"/>
</dbReference>
<evidence type="ECO:0000313" key="6">
    <source>
        <dbReference type="EMBL" id="GAA4151092.1"/>
    </source>
</evidence>
<dbReference type="InterPro" id="IPR028978">
    <property type="entry name" value="Chorismate_lyase_/UTRA_dom_sf"/>
</dbReference>
<dbReference type="InterPro" id="IPR000524">
    <property type="entry name" value="Tscrpt_reg_HTH_GntR"/>
</dbReference>
<dbReference type="InterPro" id="IPR011663">
    <property type="entry name" value="UTRA"/>
</dbReference>
<proteinExistence type="predicted"/>
<dbReference type="PANTHER" id="PTHR44846">
    <property type="entry name" value="MANNOSYL-D-GLYCERATE TRANSPORT/METABOLISM SYSTEM REPRESSOR MNGR-RELATED"/>
    <property type="match status" value="1"/>
</dbReference>
<evidence type="ECO:0000256" key="2">
    <source>
        <dbReference type="ARBA" id="ARBA00023125"/>
    </source>
</evidence>
<dbReference type="InterPro" id="IPR036390">
    <property type="entry name" value="WH_DNA-bd_sf"/>
</dbReference>
<dbReference type="Proteomes" id="UP001501845">
    <property type="component" value="Unassembled WGS sequence"/>
</dbReference>
<sequence>MAATDDRRPKYQRIADSLREAIRSGEYGPGDRLPGENDLMAAHGVARMTARQAIGVLRDEGIAEARKGAGVFVRAFHPLRRRGIQRLARDQWGSGRSIWSADIESRALEVDQVSVSEETAPAHVSAVLDLAAEDVVCVRRRRFVLDGKPVLLATSFLPLPLVAGSAITQEDTGPGGTYARLAELGYEPVHFREEIRSRMPSPDELTQLSMAPGTPVILICRTAFTDEGRPVEVNEMTLDAASYVLEYDFDANSKPTSRNPDTAPPDPCSADIQR</sequence>
<keyword evidence="3" id="KW-0804">Transcription</keyword>
<evidence type="ECO:0000256" key="1">
    <source>
        <dbReference type="ARBA" id="ARBA00023015"/>
    </source>
</evidence>
<keyword evidence="1" id="KW-0805">Transcription regulation</keyword>
<accession>A0ABP7Z9U5</accession>
<comment type="caution">
    <text evidence="6">The sequence shown here is derived from an EMBL/GenBank/DDBJ whole genome shotgun (WGS) entry which is preliminary data.</text>
</comment>
<keyword evidence="7" id="KW-1185">Reference proteome</keyword>
<evidence type="ECO:0000313" key="7">
    <source>
        <dbReference type="Proteomes" id="UP001501845"/>
    </source>
</evidence>
<organism evidence="6 7">
    <name type="scientific">Streptomyces tunisiensis</name>
    <dbReference type="NCBI Taxonomy" id="948699"/>
    <lineage>
        <taxon>Bacteria</taxon>
        <taxon>Bacillati</taxon>
        <taxon>Actinomycetota</taxon>
        <taxon>Actinomycetes</taxon>
        <taxon>Kitasatosporales</taxon>
        <taxon>Streptomycetaceae</taxon>
        <taxon>Streptomyces</taxon>
    </lineage>
</organism>
<dbReference type="SUPFAM" id="SSF64288">
    <property type="entry name" value="Chorismate lyase-like"/>
    <property type="match status" value="1"/>
</dbReference>
<protein>
    <submittedName>
        <fullName evidence="6">GntR family transcriptional regulator</fullName>
    </submittedName>
</protein>
<dbReference type="Pfam" id="PF00392">
    <property type="entry name" value="GntR"/>
    <property type="match status" value="1"/>
</dbReference>
<dbReference type="Gene3D" id="3.40.1410.10">
    <property type="entry name" value="Chorismate lyase-like"/>
    <property type="match status" value="1"/>
</dbReference>
<dbReference type="InterPro" id="IPR050679">
    <property type="entry name" value="Bact_HTH_transcr_reg"/>
</dbReference>
<dbReference type="RefSeq" id="WP_346158255.1">
    <property type="nucleotide sequence ID" value="NZ_BAABBU010000037.1"/>
</dbReference>
<dbReference type="SMART" id="SM00345">
    <property type="entry name" value="HTH_GNTR"/>
    <property type="match status" value="1"/>
</dbReference>
<evidence type="ECO:0000256" key="4">
    <source>
        <dbReference type="SAM" id="MobiDB-lite"/>
    </source>
</evidence>
<dbReference type="EMBL" id="BAABBU010000037">
    <property type="protein sequence ID" value="GAA4151092.1"/>
    <property type="molecule type" value="Genomic_DNA"/>
</dbReference>
<reference evidence="7" key="1">
    <citation type="journal article" date="2019" name="Int. J. Syst. Evol. Microbiol.">
        <title>The Global Catalogue of Microorganisms (GCM) 10K type strain sequencing project: providing services to taxonomists for standard genome sequencing and annotation.</title>
        <authorList>
            <consortium name="The Broad Institute Genomics Platform"/>
            <consortium name="The Broad Institute Genome Sequencing Center for Infectious Disease"/>
            <person name="Wu L."/>
            <person name="Ma J."/>
        </authorList>
    </citation>
    <scope>NUCLEOTIDE SEQUENCE [LARGE SCALE GENOMIC DNA]</scope>
    <source>
        <strain evidence="7">JCM 17589</strain>
    </source>
</reference>
<feature type="region of interest" description="Disordered" evidence="4">
    <location>
        <begin position="251"/>
        <end position="274"/>
    </location>
</feature>
<dbReference type="Gene3D" id="1.10.10.10">
    <property type="entry name" value="Winged helix-like DNA-binding domain superfamily/Winged helix DNA-binding domain"/>
    <property type="match status" value="1"/>
</dbReference>
<gene>
    <name evidence="6" type="ORF">GCM10022285_61890</name>
</gene>
<dbReference type="PANTHER" id="PTHR44846:SF17">
    <property type="entry name" value="GNTR-FAMILY TRANSCRIPTIONAL REGULATOR"/>
    <property type="match status" value="1"/>
</dbReference>
<dbReference type="PROSITE" id="PS50949">
    <property type="entry name" value="HTH_GNTR"/>
    <property type="match status" value="1"/>
</dbReference>
<feature type="domain" description="HTH gntR-type" evidence="5">
    <location>
        <begin position="8"/>
        <end position="76"/>
    </location>
</feature>
<dbReference type="PRINTS" id="PR00035">
    <property type="entry name" value="HTHGNTR"/>
</dbReference>
<name>A0ABP7Z9U5_9ACTN</name>